<keyword evidence="2" id="KW-0902">Two-component regulatory system</keyword>
<dbReference type="PROSITE" id="PS50110">
    <property type="entry name" value="RESPONSE_REGULATORY"/>
    <property type="match status" value="1"/>
</dbReference>
<evidence type="ECO:0000313" key="11">
    <source>
        <dbReference type="Proteomes" id="UP000694308"/>
    </source>
</evidence>
<dbReference type="InterPro" id="IPR001789">
    <property type="entry name" value="Sig_transdc_resp-reg_receiver"/>
</dbReference>
<dbReference type="GO" id="GO:0000976">
    <property type="term" value="F:transcription cis-regulatory region binding"/>
    <property type="evidence" value="ECO:0007669"/>
    <property type="project" value="TreeGrafter"/>
</dbReference>
<dbReference type="AlphaFoldDB" id="A0A949TQH4"/>
<dbReference type="CDD" id="cd17574">
    <property type="entry name" value="REC_OmpR"/>
    <property type="match status" value="1"/>
</dbReference>
<dbReference type="Pfam" id="PF00072">
    <property type="entry name" value="Response_reg"/>
    <property type="match status" value="1"/>
</dbReference>
<keyword evidence="3" id="KW-0805">Transcription regulation</keyword>
<evidence type="ECO:0000256" key="3">
    <source>
        <dbReference type="ARBA" id="ARBA00023015"/>
    </source>
</evidence>
<dbReference type="InterPro" id="IPR001867">
    <property type="entry name" value="OmpR/PhoB-type_DNA-bd"/>
</dbReference>
<sequence>MNEKVLVVEDEASIRSFTVINLSISNFDVKESSSGEEALKICENYTPEVAILDIMMPGMDGYKLCELLREKFPDIAIIMLTAKSQDMDKILGLNTGADDYMIKPFNPMELISRIRAILRRIKRSSENNMCSDLIQCKNLLLDINSQKFFKGSKELPLTQREFSLIKVFMKNIDKAFNRDELLNLAWGEDFLGDYKTVDVHVRRLREKIEEDSSNPEFIKTIWGYGYRFSKS</sequence>
<keyword evidence="4 7" id="KW-0238">DNA-binding</keyword>
<proteinExistence type="predicted"/>
<comment type="caution">
    <text evidence="10">The sequence shown here is derived from an EMBL/GenBank/DDBJ whole genome shotgun (WGS) entry which is preliminary data.</text>
</comment>
<evidence type="ECO:0000256" key="1">
    <source>
        <dbReference type="ARBA" id="ARBA00022553"/>
    </source>
</evidence>
<evidence type="ECO:0000256" key="4">
    <source>
        <dbReference type="ARBA" id="ARBA00023125"/>
    </source>
</evidence>
<reference evidence="10" key="1">
    <citation type="submission" date="2020-12" db="EMBL/GenBank/DDBJ databases">
        <title>Clostridium thailandense sp. nov., a novel acetogenic bacterium isolated from peat land soil in Thailand.</title>
        <authorList>
            <person name="Chaikitkaew S."/>
            <person name="Birkeland N.K."/>
        </authorList>
    </citation>
    <scope>NUCLEOTIDE SEQUENCE</scope>
    <source>
        <strain evidence="10">PL3</strain>
    </source>
</reference>
<accession>A0A949TQH4</accession>
<dbReference type="GO" id="GO:0000156">
    <property type="term" value="F:phosphorelay response regulator activity"/>
    <property type="evidence" value="ECO:0007669"/>
    <property type="project" value="TreeGrafter"/>
</dbReference>
<dbReference type="SMART" id="SM00862">
    <property type="entry name" value="Trans_reg_C"/>
    <property type="match status" value="1"/>
</dbReference>
<dbReference type="PANTHER" id="PTHR48111:SF54">
    <property type="entry name" value="STAGE 0 SPORULATION PROTEIN A HOMOLOG"/>
    <property type="match status" value="1"/>
</dbReference>
<evidence type="ECO:0000256" key="7">
    <source>
        <dbReference type="PROSITE-ProRule" id="PRU01091"/>
    </source>
</evidence>
<feature type="domain" description="OmpR/PhoB-type" evidence="9">
    <location>
        <begin position="131"/>
        <end position="230"/>
    </location>
</feature>
<evidence type="ECO:0000256" key="2">
    <source>
        <dbReference type="ARBA" id="ARBA00023012"/>
    </source>
</evidence>
<gene>
    <name evidence="10" type="ORF">I6U48_11515</name>
</gene>
<keyword evidence="5" id="KW-0804">Transcription</keyword>
<dbReference type="PROSITE" id="PS51755">
    <property type="entry name" value="OMPR_PHOB"/>
    <property type="match status" value="1"/>
</dbReference>
<dbReference type="InterPro" id="IPR039420">
    <property type="entry name" value="WalR-like"/>
</dbReference>
<keyword evidence="11" id="KW-1185">Reference proteome</keyword>
<organism evidence="10 11">
    <name type="scientific">Clostridium thailandense</name>
    <dbReference type="NCBI Taxonomy" id="2794346"/>
    <lineage>
        <taxon>Bacteria</taxon>
        <taxon>Bacillati</taxon>
        <taxon>Bacillota</taxon>
        <taxon>Clostridia</taxon>
        <taxon>Eubacteriales</taxon>
        <taxon>Clostridiaceae</taxon>
        <taxon>Clostridium</taxon>
    </lineage>
</organism>
<dbReference type="SMART" id="SM00448">
    <property type="entry name" value="REC"/>
    <property type="match status" value="1"/>
</dbReference>
<protein>
    <submittedName>
        <fullName evidence="10">Response regulator transcription factor</fullName>
    </submittedName>
</protein>
<dbReference type="EMBL" id="JAEEGC010000049">
    <property type="protein sequence ID" value="MBV7273537.1"/>
    <property type="molecule type" value="Genomic_DNA"/>
</dbReference>
<evidence type="ECO:0000256" key="5">
    <source>
        <dbReference type="ARBA" id="ARBA00023163"/>
    </source>
</evidence>
<dbReference type="GO" id="GO:0005829">
    <property type="term" value="C:cytosol"/>
    <property type="evidence" value="ECO:0007669"/>
    <property type="project" value="TreeGrafter"/>
</dbReference>
<name>A0A949TQH4_9CLOT</name>
<evidence type="ECO:0000313" key="10">
    <source>
        <dbReference type="EMBL" id="MBV7273537.1"/>
    </source>
</evidence>
<evidence type="ECO:0000256" key="6">
    <source>
        <dbReference type="PROSITE-ProRule" id="PRU00169"/>
    </source>
</evidence>
<dbReference type="Proteomes" id="UP000694308">
    <property type="component" value="Unassembled WGS sequence"/>
</dbReference>
<dbReference type="RefSeq" id="WP_218320607.1">
    <property type="nucleotide sequence ID" value="NZ_JAEEGC010000049.1"/>
</dbReference>
<dbReference type="GO" id="GO:0006355">
    <property type="term" value="P:regulation of DNA-templated transcription"/>
    <property type="evidence" value="ECO:0007669"/>
    <property type="project" value="InterPro"/>
</dbReference>
<dbReference type="Pfam" id="PF00486">
    <property type="entry name" value="Trans_reg_C"/>
    <property type="match status" value="1"/>
</dbReference>
<dbReference type="CDD" id="cd00383">
    <property type="entry name" value="trans_reg_C"/>
    <property type="match status" value="1"/>
</dbReference>
<dbReference type="FunFam" id="1.10.10.10:FF:000018">
    <property type="entry name" value="DNA-binding response regulator ResD"/>
    <property type="match status" value="1"/>
</dbReference>
<feature type="domain" description="Response regulatory" evidence="8">
    <location>
        <begin position="4"/>
        <end position="118"/>
    </location>
</feature>
<dbReference type="FunFam" id="3.40.50.2300:FF:000001">
    <property type="entry name" value="DNA-binding response regulator PhoB"/>
    <property type="match status" value="1"/>
</dbReference>
<keyword evidence="1 6" id="KW-0597">Phosphoprotein</keyword>
<evidence type="ECO:0000259" key="8">
    <source>
        <dbReference type="PROSITE" id="PS50110"/>
    </source>
</evidence>
<dbReference type="PANTHER" id="PTHR48111">
    <property type="entry name" value="REGULATOR OF RPOS"/>
    <property type="match status" value="1"/>
</dbReference>
<evidence type="ECO:0000259" key="9">
    <source>
        <dbReference type="PROSITE" id="PS51755"/>
    </source>
</evidence>
<feature type="modified residue" description="4-aspartylphosphate" evidence="6">
    <location>
        <position position="53"/>
    </location>
</feature>
<dbReference type="GO" id="GO:0032993">
    <property type="term" value="C:protein-DNA complex"/>
    <property type="evidence" value="ECO:0007669"/>
    <property type="project" value="TreeGrafter"/>
</dbReference>
<feature type="DNA-binding region" description="OmpR/PhoB-type" evidence="7">
    <location>
        <begin position="131"/>
        <end position="230"/>
    </location>
</feature>